<dbReference type="Gene3D" id="2.60.40.1730">
    <property type="entry name" value="tricorn interacting facor f3 domain"/>
    <property type="match status" value="1"/>
</dbReference>
<evidence type="ECO:0000256" key="3">
    <source>
        <dbReference type="ARBA" id="ARBA00010136"/>
    </source>
</evidence>
<dbReference type="GO" id="GO:0008270">
    <property type="term" value="F:zinc ion binding"/>
    <property type="evidence" value="ECO:0007669"/>
    <property type="project" value="InterPro"/>
</dbReference>
<evidence type="ECO:0000313" key="15">
    <source>
        <dbReference type="EMBL" id="MBR7830549.1"/>
    </source>
</evidence>
<dbReference type="PANTHER" id="PTHR11533">
    <property type="entry name" value="PROTEASE M1 ZINC METALLOPROTEASE"/>
    <property type="match status" value="1"/>
</dbReference>
<proteinExistence type="inferred from homology"/>
<evidence type="ECO:0000256" key="7">
    <source>
        <dbReference type="ARBA" id="ARBA00022723"/>
    </source>
</evidence>
<feature type="domain" description="Aminopeptidase N-like N-terminal" evidence="14">
    <location>
        <begin position="62"/>
        <end position="194"/>
    </location>
</feature>
<dbReference type="RefSeq" id="WP_212521674.1">
    <property type="nucleotide sequence ID" value="NZ_JAGSOH010000139.1"/>
</dbReference>
<gene>
    <name evidence="15" type="ORF">KDK95_29880</name>
</gene>
<dbReference type="Pfam" id="PF01433">
    <property type="entry name" value="Peptidase_M1"/>
    <property type="match status" value="1"/>
</dbReference>
<feature type="domain" description="Peptidase M1 membrane alanine aminopeptidase" evidence="13">
    <location>
        <begin position="231"/>
        <end position="429"/>
    </location>
</feature>
<evidence type="ECO:0000256" key="2">
    <source>
        <dbReference type="ARBA" id="ARBA00001947"/>
    </source>
</evidence>
<keyword evidence="9" id="KW-0862">Zinc</keyword>
<comment type="cofactor">
    <cofactor evidence="2">
        <name>Zn(2+)</name>
        <dbReference type="ChEBI" id="CHEBI:29105"/>
    </cofactor>
</comment>
<evidence type="ECO:0000256" key="9">
    <source>
        <dbReference type="ARBA" id="ARBA00022833"/>
    </source>
</evidence>
<organism evidence="15 16">
    <name type="scientific">Actinospica acidithermotolerans</name>
    <dbReference type="NCBI Taxonomy" id="2828514"/>
    <lineage>
        <taxon>Bacteria</taxon>
        <taxon>Bacillati</taxon>
        <taxon>Actinomycetota</taxon>
        <taxon>Actinomycetes</taxon>
        <taxon>Catenulisporales</taxon>
        <taxon>Actinospicaceae</taxon>
        <taxon>Actinospica</taxon>
    </lineage>
</organism>
<evidence type="ECO:0000259" key="14">
    <source>
        <dbReference type="Pfam" id="PF17900"/>
    </source>
</evidence>
<dbReference type="SUPFAM" id="SSF55486">
    <property type="entry name" value="Metalloproteases ('zincins'), catalytic domain"/>
    <property type="match status" value="1"/>
</dbReference>
<dbReference type="PRINTS" id="PR00756">
    <property type="entry name" value="ALADIPTASE"/>
</dbReference>
<dbReference type="InterPro" id="IPR014782">
    <property type="entry name" value="Peptidase_M1_dom"/>
</dbReference>
<comment type="similarity">
    <text evidence="3">Belongs to the peptidase M1 family.</text>
</comment>
<dbReference type="InterPro" id="IPR042097">
    <property type="entry name" value="Aminopeptidase_N-like_N_sf"/>
</dbReference>
<dbReference type="Proteomes" id="UP000676325">
    <property type="component" value="Unassembled WGS sequence"/>
</dbReference>
<dbReference type="GO" id="GO:0008237">
    <property type="term" value="F:metallopeptidase activity"/>
    <property type="evidence" value="ECO:0007669"/>
    <property type="project" value="UniProtKB-KW"/>
</dbReference>
<dbReference type="GO" id="GO:0016285">
    <property type="term" value="F:alanyl aminopeptidase activity"/>
    <property type="evidence" value="ECO:0007669"/>
    <property type="project" value="UniProtKB-EC"/>
</dbReference>
<comment type="catalytic activity">
    <reaction evidence="1">
        <text>Release of an N-terminal amino acid, Xaa-|-Yaa- from a peptide, amide or arylamide. Xaa is preferably Ala, but may be most amino acids including Pro (slow action). When a terminal hydrophobic residue is followed by a prolyl residue, the two may be released as an intact Xaa-Pro dipeptide.</text>
        <dbReference type="EC" id="3.4.11.2"/>
    </reaction>
</comment>
<dbReference type="GO" id="GO:0006508">
    <property type="term" value="P:proteolysis"/>
    <property type="evidence" value="ECO:0007669"/>
    <property type="project" value="UniProtKB-KW"/>
</dbReference>
<evidence type="ECO:0000256" key="12">
    <source>
        <dbReference type="ARBA" id="ARBA00031533"/>
    </source>
</evidence>
<keyword evidence="10" id="KW-0482">Metalloprotease</keyword>
<comment type="caution">
    <text evidence="15">The sequence shown here is derived from an EMBL/GenBank/DDBJ whole genome shotgun (WGS) entry which is preliminary data.</text>
</comment>
<keyword evidence="7" id="KW-0479">Metal-binding</keyword>
<evidence type="ECO:0000256" key="5">
    <source>
        <dbReference type="ARBA" id="ARBA00015611"/>
    </source>
</evidence>
<dbReference type="Gene3D" id="1.10.390.10">
    <property type="entry name" value="Neutral Protease Domain 2"/>
    <property type="match status" value="1"/>
</dbReference>
<evidence type="ECO:0000256" key="8">
    <source>
        <dbReference type="ARBA" id="ARBA00022801"/>
    </source>
</evidence>
<dbReference type="Pfam" id="PF17900">
    <property type="entry name" value="Peptidase_M1_N"/>
    <property type="match status" value="1"/>
</dbReference>
<name>A0A941IKG0_9ACTN</name>
<evidence type="ECO:0000256" key="4">
    <source>
        <dbReference type="ARBA" id="ARBA00012564"/>
    </source>
</evidence>
<dbReference type="AlphaFoldDB" id="A0A941IKG0"/>
<keyword evidence="8" id="KW-0378">Hydrolase</keyword>
<evidence type="ECO:0000256" key="11">
    <source>
        <dbReference type="ARBA" id="ARBA00029811"/>
    </source>
</evidence>
<dbReference type="SUPFAM" id="SSF63737">
    <property type="entry name" value="Leukotriene A4 hydrolase N-terminal domain"/>
    <property type="match status" value="1"/>
</dbReference>
<evidence type="ECO:0000256" key="10">
    <source>
        <dbReference type="ARBA" id="ARBA00023049"/>
    </source>
</evidence>
<evidence type="ECO:0000256" key="1">
    <source>
        <dbReference type="ARBA" id="ARBA00000098"/>
    </source>
</evidence>
<keyword evidence="6" id="KW-0645">Protease</keyword>
<evidence type="ECO:0000256" key="6">
    <source>
        <dbReference type="ARBA" id="ARBA00022670"/>
    </source>
</evidence>
<evidence type="ECO:0000259" key="13">
    <source>
        <dbReference type="Pfam" id="PF01433"/>
    </source>
</evidence>
<dbReference type="InterPro" id="IPR001930">
    <property type="entry name" value="Peptidase_M1"/>
</dbReference>
<dbReference type="CDD" id="cd09603">
    <property type="entry name" value="M1_APN_like"/>
    <property type="match status" value="1"/>
</dbReference>
<dbReference type="PANTHER" id="PTHR11533:SF297">
    <property type="entry name" value="AMINOPEPTIDASE N"/>
    <property type="match status" value="1"/>
</dbReference>
<keyword evidence="16" id="KW-1185">Reference proteome</keyword>
<dbReference type="InterPro" id="IPR027268">
    <property type="entry name" value="Peptidase_M4/M1_CTD_sf"/>
</dbReference>
<dbReference type="InterPro" id="IPR045357">
    <property type="entry name" value="Aminopeptidase_N-like_N"/>
</dbReference>
<protein>
    <recommendedName>
        <fullName evidence="5">Aminopeptidase N</fullName>
        <ecNumber evidence="4">3.4.11.2</ecNumber>
    </recommendedName>
    <alternativeName>
        <fullName evidence="11">Alanine aminopeptidase</fullName>
    </alternativeName>
    <alternativeName>
        <fullName evidence="12">Lysyl aminopeptidase</fullName>
    </alternativeName>
</protein>
<dbReference type="InterPro" id="IPR050344">
    <property type="entry name" value="Peptidase_M1_aminopeptidases"/>
</dbReference>
<sequence length="441" mass="49217">MSEPYFPQRGNEGYRITNYELGLVYRVATNRLDGGAVLTATATGPGPLDEFTLDLSQAMRVDRVAIEAGHRVVRARHSRRADKLRVIPAEPLAAGQAFKVEIRYTGAPKLMSSQFGGLGWEQLTDGALVASQPIGAPSWFPCDDRPDRKASYTITVTAESAYHVAANGVQVSRRTGGAQTTWTYRQDEPMATYLASVQVGKYRSIELSNRGVRQNVVVPPRFVSRAKTAFAAQPRMIEVFEKFFGPYPFAGGYTAVIADDDLEIPIEAQGMSIFGVNHLAAGWENERLIAHELSHQWFGNSLTVVDWRDIWLHEGFAAYAEWLWSEASGQRSADEHARRWHQRLAKRPQDLVLADPTPQHMFDDRVYKRGALTLHALRLTVGDVAFLGILRDWTAANRHGGVRTEDFVKLVTASGNPAMPRSDSFFERWLETRKLPPLPPA</sequence>
<dbReference type="EC" id="3.4.11.2" evidence="4"/>
<accession>A0A941IKG0</accession>
<reference evidence="15" key="1">
    <citation type="submission" date="2021-04" db="EMBL/GenBank/DDBJ databases">
        <title>Genome based classification of Actinospica acidithermotolerans sp. nov., an actinobacterium isolated from an Indonesian hot spring.</title>
        <authorList>
            <person name="Kusuma A.B."/>
            <person name="Putra K.E."/>
            <person name="Nafisah S."/>
            <person name="Loh J."/>
            <person name="Nouioui I."/>
            <person name="Goodfellow M."/>
        </authorList>
    </citation>
    <scope>NUCLEOTIDE SEQUENCE</scope>
    <source>
        <strain evidence="15">MGRD01-02</strain>
    </source>
</reference>
<dbReference type="EMBL" id="JAGSOH010000139">
    <property type="protein sequence ID" value="MBR7830549.1"/>
    <property type="molecule type" value="Genomic_DNA"/>
</dbReference>
<evidence type="ECO:0000313" key="16">
    <source>
        <dbReference type="Proteomes" id="UP000676325"/>
    </source>
</evidence>